<dbReference type="Gene3D" id="3.40.190.10">
    <property type="entry name" value="Periplasmic binding protein-like II"/>
    <property type="match status" value="2"/>
</dbReference>
<dbReference type="InterPro" id="IPR050490">
    <property type="entry name" value="Bact_solute-bd_prot1"/>
</dbReference>
<evidence type="ECO:0000313" key="7">
    <source>
        <dbReference type="EMBL" id="PTM56569.1"/>
    </source>
</evidence>
<keyword evidence="2 6" id="KW-0732">Signal</keyword>
<dbReference type="Proteomes" id="UP000241639">
    <property type="component" value="Unassembled WGS sequence"/>
</dbReference>
<dbReference type="CDD" id="cd13580">
    <property type="entry name" value="PBP2_AlgQ_like_1"/>
    <property type="match status" value="1"/>
</dbReference>
<protein>
    <submittedName>
        <fullName evidence="7">Carbohydrate ABC transporter substrate-binding protein (CUT1 family)</fullName>
    </submittedName>
</protein>
<evidence type="ECO:0000313" key="8">
    <source>
        <dbReference type="Proteomes" id="UP000241639"/>
    </source>
</evidence>
<dbReference type="InterPro" id="IPR006059">
    <property type="entry name" value="SBP"/>
</dbReference>
<keyword evidence="4" id="KW-0564">Palmitate</keyword>
<dbReference type="OrthoDB" id="9787283at2"/>
<proteinExistence type="predicted"/>
<evidence type="ECO:0000256" key="5">
    <source>
        <dbReference type="ARBA" id="ARBA00023288"/>
    </source>
</evidence>
<dbReference type="PANTHER" id="PTHR43649">
    <property type="entry name" value="ARABINOSE-BINDING PROTEIN-RELATED"/>
    <property type="match status" value="1"/>
</dbReference>
<feature type="chain" id="PRO_5038654446" evidence="6">
    <location>
        <begin position="23"/>
        <end position="501"/>
    </location>
</feature>
<dbReference type="RefSeq" id="WP_107727899.1">
    <property type="nucleotide sequence ID" value="NZ_PZZP01000002.1"/>
</dbReference>
<evidence type="ECO:0000256" key="6">
    <source>
        <dbReference type="SAM" id="SignalP"/>
    </source>
</evidence>
<sequence length="501" mass="56798">MNKRVLAIVAAFSLALTSVSSGCGREEAALQKEGGKAPFTFRMMVNQQSPVTPDPWIEELLEERTNTDIRIQWVPDGSYNEKLFTAMTTDTLPEAVFMKNQATYELLKDAIRGGQFWEIGPYLDEYEHLRNLNPEVLQNTSVDGKIYGLYQERPLSRQGIIYRKDWADNLGLSAPTTTDDLYQMLKQFTINDPDQNGVHDTFGLSDRNDLVYGAFKTVSSYFGTPNNWGEIDGRLLPEFMHPSYIDTMEFFRKLHREGFINQDFPVTSKKEQMKRFVSGKAGVYIGAMGDVAFLYDDAVKTNPDVELDVQNRIKGPTGDLGIWAIPGYGTVILFPKSSVTTEAELKKILAFFDQLMAPEHANLLQYGMEGIHFHRVEGKANPVEDRALLNREVRPYTGMLVGGPETTDMLEAHYTLDVKVKAEEWIKDNHNFIIHDPTAPLDSDTDAEHGVRLREIITDATYQYILGEIDQVGFDKAVERWKKEGGNKIIAEYNEAYQQSK</sequence>
<gene>
    <name evidence="7" type="ORF">C8J48_2891</name>
</gene>
<comment type="caution">
    <text evidence="7">The sequence shown here is derived from an EMBL/GenBank/DDBJ whole genome shotgun (WGS) entry which is preliminary data.</text>
</comment>
<accession>A0A2T4Z3V2</accession>
<dbReference type="AlphaFoldDB" id="A0A2T4Z3V2"/>
<name>A0A2T4Z3V2_9BACL</name>
<dbReference type="SUPFAM" id="SSF53850">
    <property type="entry name" value="Periplasmic binding protein-like II"/>
    <property type="match status" value="1"/>
</dbReference>
<reference evidence="7 8" key="1">
    <citation type="submission" date="2018-04" db="EMBL/GenBank/DDBJ databases">
        <title>Genomic Encyclopedia of Archaeal and Bacterial Type Strains, Phase II (KMG-II): from individual species to whole genera.</title>
        <authorList>
            <person name="Goeker M."/>
        </authorList>
    </citation>
    <scope>NUCLEOTIDE SEQUENCE [LARGE SCALE GENOMIC DNA]</scope>
    <source>
        <strain evidence="7 8">DSM 45169</strain>
    </source>
</reference>
<keyword evidence="1" id="KW-1003">Cell membrane</keyword>
<evidence type="ECO:0000256" key="3">
    <source>
        <dbReference type="ARBA" id="ARBA00023136"/>
    </source>
</evidence>
<dbReference type="PANTHER" id="PTHR43649:SF33">
    <property type="entry name" value="POLYGALACTURONAN_RHAMNOGALACTURONAN-BINDING PROTEIN YTCQ"/>
    <property type="match status" value="1"/>
</dbReference>
<feature type="signal peptide" evidence="6">
    <location>
        <begin position="1"/>
        <end position="22"/>
    </location>
</feature>
<keyword evidence="5" id="KW-0449">Lipoprotein</keyword>
<evidence type="ECO:0000256" key="4">
    <source>
        <dbReference type="ARBA" id="ARBA00023139"/>
    </source>
</evidence>
<keyword evidence="8" id="KW-1185">Reference proteome</keyword>
<keyword evidence="3" id="KW-0472">Membrane</keyword>
<evidence type="ECO:0000256" key="2">
    <source>
        <dbReference type="ARBA" id="ARBA00022729"/>
    </source>
</evidence>
<dbReference type="PROSITE" id="PS51257">
    <property type="entry name" value="PROKAR_LIPOPROTEIN"/>
    <property type="match status" value="1"/>
</dbReference>
<evidence type="ECO:0000256" key="1">
    <source>
        <dbReference type="ARBA" id="ARBA00022475"/>
    </source>
</evidence>
<dbReference type="EMBL" id="PZZP01000002">
    <property type="protein sequence ID" value="PTM56569.1"/>
    <property type="molecule type" value="Genomic_DNA"/>
</dbReference>
<dbReference type="Pfam" id="PF01547">
    <property type="entry name" value="SBP_bac_1"/>
    <property type="match status" value="1"/>
</dbReference>
<organism evidence="7 8">
    <name type="scientific">Desmospora activa DSM 45169</name>
    <dbReference type="NCBI Taxonomy" id="1121389"/>
    <lineage>
        <taxon>Bacteria</taxon>
        <taxon>Bacillati</taxon>
        <taxon>Bacillota</taxon>
        <taxon>Bacilli</taxon>
        <taxon>Bacillales</taxon>
        <taxon>Thermoactinomycetaceae</taxon>
        <taxon>Desmospora</taxon>
    </lineage>
</organism>